<proteinExistence type="predicted"/>
<comment type="caution">
    <text evidence="1">The sequence shown here is derived from an EMBL/GenBank/DDBJ whole genome shotgun (WGS) entry which is preliminary data.</text>
</comment>
<protein>
    <submittedName>
        <fullName evidence="1">Uncharacterized protein</fullName>
    </submittedName>
</protein>
<sequence length="727" mass="79765">MLTFPAMDPYADRTPSLTNSDSSSASSEPLDIDTAIIHTYNTTDDGDRPLPPIPYEPRKSHRQRQPNGQRKTFEPLESSVRLVKPRQYTNFAPRTASIRGKTSAWKSMQRSGAAALRNPRILACLLRFTPWTDFYALVSTSADMRRLWNIRELRDIILSCYVPSYRHALRQRDLHKFQDVDVTLHDLDLLLISQRIPLHQYPMHALGSLARISSDESEFDARTTHKLATLAHTHSRFVLLLQALVHSCQVPPPHEPDSPRYPVRFPSPPSASGSSPHGLRELTFPAPLSYVPDGAEVSPLSAGTSRPSLNSRRLKSGKGHRDRIPRDASPLSFSEQPGGNVRLSAQSGLSAVHSGSIPGTSSTSPSKTRKLSIFSASKLPPPPPVEPRALKYYNAGWRRSVIPGSLPGQSAPFCRVSAFASEDDFTKLSTRPHRRTASAELSCASSTTSHTSSPPFTRRVTADTFVPPSPNSPHDLYTATSRLRAPVLRVFVPCNGLSAAAITACEEQLLAGGLWDHLSTGDIVCNFGYVPSTPESADSSSSSLEPERSSSHKTWLVFNGFALVPFVPPAPPPLTDPLGLPSPFYYAHLLPSHVHPHFAFAPPGAGGTPELTLVQTSGRVRSPHSPSGWALAKKYMWVARARVGMSILADDDGLGEGWRGEWVLETEGTKEGRQTLIDCLTTGGNEEFVWELVRENSGSGRIWLKLVKPVVPRQSTNHNINIVRPRT</sequence>
<organism evidence="1 2">
    <name type="scientific">Hygrophoropsis aurantiaca</name>
    <dbReference type="NCBI Taxonomy" id="72124"/>
    <lineage>
        <taxon>Eukaryota</taxon>
        <taxon>Fungi</taxon>
        <taxon>Dikarya</taxon>
        <taxon>Basidiomycota</taxon>
        <taxon>Agaricomycotina</taxon>
        <taxon>Agaricomycetes</taxon>
        <taxon>Agaricomycetidae</taxon>
        <taxon>Boletales</taxon>
        <taxon>Coniophorineae</taxon>
        <taxon>Hygrophoropsidaceae</taxon>
        <taxon>Hygrophoropsis</taxon>
    </lineage>
</organism>
<dbReference type="EMBL" id="MU267829">
    <property type="protein sequence ID" value="KAH7908339.1"/>
    <property type="molecule type" value="Genomic_DNA"/>
</dbReference>
<evidence type="ECO:0000313" key="1">
    <source>
        <dbReference type="EMBL" id="KAH7908339.1"/>
    </source>
</evidence>
<accession>A0ACB8A532</accession>
<name>A0ACB8A532_9AGAM</name>
<gene>
    <name evidence="1" type="ORF">BJ138DRAFT_1157913</name>
</gene>
<keyword evidence="2" id="KW-1185">Reference proteome</keyword>
<reference evidence="1" key="1">
    <citation type="journal article" date="2021" name="New Phytol.">
        <title>Evolutionary innovations through gain and loss of genes in the ectomycorrhizal Boletales.</title>
        <authorList>
            <person name="Wu G."/>
            <person name="Miyauchi S."/>
            <person name="Morin E."/>
            <person name="Kuo A."/>
            <person name="Drula E."/>
            <person name="Varga T."/>
            <person name="Kohler A."/>
            <person name="Feng B."/>
            <person name="Cao Y."/>
            <person name="Lipzen A."/>
            <person name="Daum C."/>
            <person name="Hundley H."/>
            <person name="Pangilinan J."/>
            <person name="Johnson J."/>
            <person name="Barry K."/>
            <person name="LaButti K."/>
            <person name="Ng V."/>
            <person name="Ahrendt S."/>
            <person name="Min B."/>
            <person name="Choi I.G."/>
            <person name="Park H."/>
            <person name="Plett J.M."/>
            <person name="Magnuson J."/>
            <person name="Spatafora J.W."/>
            <person name="Nagy L.G."/>
            <person name="Henrissat B."/>
            <person name="Grigoriev I.V."/>
            <person name="Yang Z.L."/>
            <person name="Xu J."/>
            <person name="Martin F.M."/>
        </authorList>
    </citation>
    <scope>NUCLEOTIDE SEQUENCE</scope>
    <source>
        <strain evidence="1">ATCC 28755</strain>
    </source>
</reference>
<evidence type="ECO:0000313" key="2">
    <source>
        <dbReference type="Proteomes" id="UP000790377"/>
    </source>
</evidence>
<dbReference type="Proteomes" id="UP000790377">
    <property type="component" value="Unassembled WGS sequence"/>
</dbReference>